<protein>
    <submittedName>
        <fullName evidence="1">Putative terminase</fullName>
    </submittedName>
</protein>
<dbReference type="InterPro" id="IPR027417">
    <property type="entry name" value="P-loop_NTPase"/>
</dbReference>
<sequence length="608" mass="70094">MAQAQKIDTDEILRTYIRDPKIHARDCLSIRDHNTAMIVPLAYNASQKVVHAVAEMQRADMGIVRILLLKARRFGGSTQIQGRFYSKTSLNFNRNTFIVGHEKESTNTLFEMAKLMQERNPIAPSVLKNNEKALKFDNAKGTGLKSEYRLATAENVDAGRSQGIHYLHLSEEAFWRDGGTLLTGLLQCVPDPPAETEIFRESTANGYGNSFQEAVFNAYSEGRDVYYAARLKDVAPHIPDGKAVYPFAWQRPGQDWILVFIPWFMHDRYVRVFDTGEQREVFEKKISEKVFEPIELQWIESEGSKLRRRYGLSWEQLYWREWAIDNKCNGSVSKFRQEYPATVEEAFLSTGTNVYPKELCDNIEENCQEPMVVGDLMRAAGLTRIKRNKYGKFRLWEKPDKNGQYFMCVDSGGGKSERQKKEKKDPDPTCIDVWNHRTGHQAGQWHGHIEYDLIADIAEMIGDMFGRKSCPACVELMNHGYTVVADLKRKKYPMYERLEGEPGWSTNVKTKPLMVDDLYRMARDGGVHIRCKETVSEMRTFIEENGKYNAASGCHDERVDTAGMASQMFQILPSRLVEKETKEFYGFKNIAERYKPEDEGYREYYARV</sequence>
<dbReference type="EMBL" id="MT142137">
    <property type="protein sequence ID" value="QJA75049.1"/>
    <property type="molecule type" value="Genomic_DNA"/>
</dbReference>
<dbReference type="Gene3D" id="3.30.420.240">
    <property type="match status" value="1"/>
</dbReference>
<proteinExistence type="predicted"/>
<dbReference type="AlphaFoldDB" id="A0A6M3JYM1"/>
<organism evidence="1">
    <name type="scientific">viral metagenome</name>
    <dbReference type="NCBI Taxonomy" id="1070528"/>
    <lineage>
        <taxon>unclassified sequences</taxon>
        <taxon>metagenomes</taxon>
        <taxon>organismal metagenomes</taxon>
    </lineage>
</organism>
<name>A0A6M3JYM1_9ZZZZ</name>
<evidence type="ECO:0000313" key="1">
    <source>
        <dbReference type="EMBL" id="QJA75049.1"/>
    </source>
</evidence>
<reference evidence="1" key="1">
    <citation type="submission" date="2020-03" db="EMBL/GenBank/DDBJ databases">
        <title>The deep terrestrial virosphere.</title>
        <authorList>
            <person name="Holmfeldt K."/>
            <person name="Nilsson E."/>
            <person name="Simone D."/>
            <person name="Lopez-Fernandez M."/>
            <person name="Wu X."/>
            <person name="de Brujin I."/>
            <person name="Lundin D."/>
            <person name="Andersson A."/>
            <person name="Bertilsson S."/>
            <person name="Dopson M."/>
        </authorList>
    </citation>
    <scope>NUCLEOTIDE SEQUENCE</scope>
    <source>
        <strain evidence="1">MM415A01877</strain>
    </source>
</reference>
<dbReference type="Gene3D" id="3.40.50.300">
    <property type="entry name" value="P-loop containing nucleotide triphosphate hydrolases"/>
    <property type="match status" value="1"/>
</dbReference>
<accession>A0A6M3JYM1</accession>
<gene>
    <name evidence="1" type="ORF">MM415A01877_0013</name>
</gene>